<keyword evidence="2" id="KW-0966">Cell projection</keyword>
<dbReference type="Proteomes" id="UP000196027">
    <property type="component" value="Chromosome"/>
</dbReference>
<evidence type="ECO:0000313" key="2">
    <source>
        <dbReference type="EMBL" id="ARU57155.1"/>
    </source>
</evidence>
<gene>
    <name evidence="2" type="ORF">OLMES_3112</name>
</gene>
<feature type="compositionally biased region" description="Polar residues" evidence="1">
    <location>
        <begin position="1"/>
        <end position="11"/>
    </location>
</feature>
<protein>
    <submittedName>
        <fullName evidence="2">Flagellar protein FlaG</fullName>
    </submittedName>
</protein>
<feature type="compositionally biased region" description="Polar residues" evidence="1">
    <location>
        <begin position="53"/>
        <end position="69"/>
    </location>
</feature>
<proteinExistence type="predicted"/>
<organism evidence="2 3">
    <name type="scientific">Oleiphilus messinensis</name>
    <dbReference type="NCBI Taxonomy" id="141451"/>
    <lineage>
        <taxon>Bacteria</taxon>
        <taxon>Pseudomonadati</taxon>
        <taxon>Pseudomonadota</taxon>
        <taxon>Gammaproteobacteria</taxon>
        <taxon>Oceanospirillales</taxon>
        <taxon>Oleiphilaceae</taxon>
        <taxon>Oleiphilus</taxon>
    </lineage>
</organism>
<dbReference type="InterPro" id="IPR005186">
    <property type="entry name" value="FlaG"/>
</dbReference>
<dbReference type="SUPFAM" id="SSF160214">
    <property type="entry name" value="FlaG-like"/>
    <property type="match status" value="1"/>
</dbReference>
<dbReference type="RefSeq" id="WP_087462077.1">
    <property type="nucleotide sequence ID" value="NZ_CP021425.1"/>
</dbReference>
<keyword evidence="2" id="KW-0969">Cilium</keyword>
<keyword evidence="2" id="KW-0282">Flagellum</keyword>
<dbReference type="Pfam" id="PF03646">
    <property type="entry name" value="FlaG"/>
    <property type="match status" value="1"/>
</dbReference>
<dbReference type="KEGG" id="ome:OLMES_3112"/>
<name>A0A1Y0ICG3_9GAMM</name>
<dbReference type="EMBL" id="CP021425">
    <property type="protein sequence ID" value="ARU57155.1"/>
    <property type="molecule type" value="Genomic_DNA"/>
</dbReference>
<dbReference type="Gene3D" id="3.30.160.170">
    <property type="entry name" value="FlaG-like"/>
    <property type="match status" value="1"/>
</dbReference>
<evidence type="ECO:0000256" key="1">
    <source>
        <dbReference type="SAM" id="MobiDB-lite"/>
    </source>
</evidence>
<evidence type="ECO:0000313" key="3">
    <source>
        <dbReference type="Proteomes" id="UP000196027"/>
    </source>
</evidence>
<feature type="compositionally biased region" description="Basic and acidic residues" evidence="1">
    <location>
        <begin position="70"/>
        <end position="83"/>
    </location>
</feature>
<feature type="compositionally biased region" description="Polar residues" evidence="1">
    <location>
        <begin position="28"/>
        <end position="40"/>
    </location>
</feature>
<reference evidence="2 3" key="1">
    <citation type="submission" date="2017-05" db="EMBL/GenBank/DDBJ databases">
        <title>Genomic insights into alkan degradation activity of Oleiphilus messinensis.</title>
        <authorList>
            <person name="Kozyavkin S.A."/>
            <person name="Slesarev A.I."/>
            <person name="Golyshin P.N."/>
            <person name="Korzhenkov A."/>
            <person name="Golyshina O.N."/>
            <person name="Toshchakov S.V."/>
        </authorList>
    </citation>
    <scope>NUCLEOTIDE SEQUENCE [LARGE SCALE GENOMIC DNA]</scope>
    <source>
        <strain evidence="2 3">ME102</strain>
    </source>
</reference>
<keyword evidence="3" id="KW-1185">Reference proteome</keyword>
<dbReference type="InterPro" id="IPR035924">
    <property type="entry name" value="FlaG-like_sf"/>
</dbReference>
<sequence length="152" mass="16933">MNEIKPSNLNLTLPAKTGDTSGRAALSPQKQPVQAANPSENRVADQQAKAEEQQNTQNALSAQTIAQSKQSEEGSEKQRDKLEQAVTKLNDYIQSVQRDLQFNVDDDSGRMVVKVVDRKTNEVVRQIPDEVALNMARNLQQEEPLSLFTMKV</sequence>
<dbReference type="PANTHER" id="PTHR37166">
    <property type="entry name" value="PROTEIN FLAG"/>
    <property type="match status" value="1"/>
</dbReference>
<accession>A0A1Y0ICG3</accession>
<dbReference type="AlphaFoldDB" id="A0A1Y0ICG3"/>
<dbReference type="OrthoDB" id="5741693at2"/>
<feature type="region of interest" description="Disordered" evidence="1">
    <location>
        <begin position="1"/>
        <end position="83"/>
    </location>
</feature>
<dbReference type="PANTHER" id="PTHR37166:SF1">
    <property type="entry name" value="PROTEIN FLAG"/>
    <property type="match status" value="1"/>
</dbReference>